<keyword evidence="8" id="KW-1185">Reference proteome</keyword>
<dbReference type="EMBL" id="AP009384">
    <property type="protein sequence ID" value="BAF89182.1"/>
    <property type="molecule type" value="Genomic_DNA"/>
</dbReference>
<dbReference type="Gene3D" id="3.30.300.30">
    <property type="match status" value="1"/>
</dbReference>
<dbReference type="SUPFAM" id="SSF56801">
    <property type="entry name" value="Acetyl-CoA synthetase-like"/>
    <property type="match status" value="1"/>
</dbReference>
<reference evidence="7 8" key="1">
    <citation type="journal article" date="2007" name="Appl. Environ. Microbiol.">
        <title>Rhizobial factors required for stem nodule maturation and maintenance in Sesbania rostrata-Azorhizobium caulinodans ORS571 symbiosis.</title>
        <authorList>
            <person name="Suzuki S."/>
            <person name="Aono T."/>
            <person name="Lee KB."/>
            <person name="Suzuki T."/>
            <person name="Liu CT."/>
            <person name="Miwa H."/>
            <person name="Wakao S."/>
            <person name="Iki T."/>
            <person name="Oyaizu H."/>
        </authorList>
    </citation>
    <scope>NUCLEOTIDE SEQUENCE [LARGE SCALE GENOMIC DNA]</scope>
    <source>
        <strain evidence="8">ATCC 43989 / DSM 5975 / JCM 20966 / LMG 6465 / NBRC 14845 / NCIMB 13405 / ORS 571</strain>
    </source>
</reference>
<dbReference type="InterPro" id="IPR025110">
    <property type="entry name" value="AMP-bd_C"/>
</dbReference>
<accession>A8ICA9</accession>
<evidence type="ECO:0000256" key="3">
    <source>
        <dbReference type="ARBA" id="ARBA00022741"/>
    </source>
</evidence>
<dbReference type="eggNOG" id="COG0365">
    <property type="taxonomic scope" value="Bacteria"/>
</dbReference>
<reference evidence="7 8" key="5">
    <citation type="journal article" date="2010" name="Appl. Environ. Microbiol.">
        <title>phrR-like gene praR of Azorhizobium caulinodans ORS571 is essential for symbiosis with Sesbania rostrata and is involved in expression of reb genes.</title>
        <authorList>
            <person name="Akiba N."/>
            <person name="Aono T."/>
            <person name="Toyazaki H."/>
            <person name="Sato S."/>
            <person name="Oyaizu H."/>
        </authorList>
    </citation>
    <scope>NUCLEOTIDE SEQUENCE [LARGE SCALE GENOMIC DNA]</scope>
    <source>
        <strain evidence="8">ATCC 43989 / DSM 5975 / JCM 20966 / LMG 6465 / NBRC 14845 / NCIMB 13405 / ORS 571</strain>
    </source>
</reference>
<dbReference type="Pfam" id="PF13193">
    <property type="entry name" value="AMP-binding_C"/>
    <property type="match status" value="1"/>
</dbReference>
<evidence type="ECO:0000256" key="1">
    <source>
        <dbReference type="ARBA" id="ARBA00006432"/>
    </source>
</evidence>
<dbReference type="InterPro" id="IPR000873">
    <property type="entry name" value="AMP-dep_synth/lig_dom"/>
</dbReference>
<dbReference type="RefSeq" id="WP_012171708.1">
    <property type="nucleotide sequence ID" value="NC_009937.1"/>
</dbReference>
<dbReference type="Pfam" id="PF00501">
    <property type="entry name" value="AMP-binding"/>
    <property type="match status" value="1"/>
</dbReference>
<dbReference type="Proteomes" id="UP000000270">
    <property type="component" value="Chromosome"/>
</dbReference>
<keyword evidence="3" id="KW-0547">Nucleotide-binding</keyword>
<keyword evidence="4" id="KW-0067">ATP-binding</keyword>
<organism evidence="7 8">
    <name type="scientific">Azorhizobium caulinodans (strain ATCC 43989 / DSM 5975 / JCM 20966 / LMG 6465 / NBRC 14845 / NCIMB 13405 / ORS 571)</name>
    <dbReference type="NCBI Taxonomy" id="438753"/>
    <lineage>
        <taxon>Bacteria</taxon>
        <taxon>Pseudomonadati</taxon>
        <taxon>Pseudomonadota</taxon>
        <taxon>Alphaproteobacteria</taxon>
        <taxon>Hyphomicrobiales</taxon>
        <taxon>Xanthobacteraceae</taxon>
        <taxon>Azorhizobium</taxon>
    </lineage>
</organism>
<reference evidence="7 8" key="6">
    <citation type="journal article" date="2011" name="Appl. Environ. Microbiol.">
        <title>Involvement of the azorhizobial chromosome partition gene (parA) in the onset of bacteroid differentiation during Sesbania rostrata stem nodule development.</title>
        <authorList>
            <person name="Liu CT."/>
            <person name="Lee KB."/>
            <person name="Wang YS."/>
            <person name="Peng MH."/>
            <person name="Lee KT."/>
            <person name="Suzuki S."/>
            <person name="Suzuki T."/>
            <person name="Oyaizu H."/>
        </authorList>
    </citation>
    <scope>NUCLEOTIDE SEQUENCE [LARGE SCALE GENOMIC DNA]</scope>
    <source>
        <strain evidence="8">ATCC 43989 / DSM 5975 / JCM 20966 / LMG 6465 / NBRC 14845 / NCIMB 13405 / ORS 571</strain>
    </source>
</reference>
<dbReference type="HOGENOM" id="CLU_000022_59_10_5"/>
<feature type="domain" description="AMP-binding enzyme C-terminal" evidence="6">
    <location>
        <begin position="451"/>
        <end position="529"/>
    </location>
</feature>
<dbReference type="InterPro" id="IPR042099">
    <property type="entry name" value="ANL_N_sf"/>
</dbReference>
<dbReference type="Gene3D" id="3.40.50.12780">
    <property type="entry name" value="N-terminal domain of ligase-like"/>
    <property type="match status" value="1"/>
</dbReference>
<dbReference type="GO" id="GO:0016405">
    <property type="term" value="F:CoA-ligase activity"/>
    <property type="evidence" value="ECO:0007669"/>
    <property type="project" value="UniProtKB-ARBA"/>
</dbReference>
<keyword evidence="2 7" id="KW-0436">Ligase</keyword>
<reference evidence="7 8" key="4">
    <citation type="journal article" date="2009" name="Appl. Environ. Microbiol.">
        <title>Comparative genome-wide transcriptional profiling of Azorhizobium caulinodans ORS571 grown under free-living and symbiotic conditions.</title>
        <authorList>
            <person name="Tsukada S."/>
            <person name="Aono T."/>
            <person name="Akiba N."/>
            <person name="Lee KB."/>
            <person name="Liu CT."/>
            <person name="Toyazaki H."/>
            <person name="Oyaizu H."/>
        </authorList>
    </citation>
    <scope>NUCLEOTIDE SEQUENCE [LARGE SCALE GENOMIC DNA]</scope>
    <source>
        <strain evidence="8">ATCC 43989 / DSM 5975 / JCM 20966 / LMG 6465 / NBRC 14845 / NCIMB 13405 / ORS 571</strain>
    </source>
</reference>
<dbReference type="STRING" id="438753.AZC_3184"/>
<dbReference type="PANTHER" id="PTHR43352">
    <property type="entry name" value="ACETYL-COA SYNTHETASE"/>
    <property type="match status" value="1"/>
</dbReference>
<gene>
    <name evidence="7" type="ordered locus">AZC_3184</name>
</gene>
<evidence type="ECO:0000259" key="6">
    <source>
        <dbReference type="Pfam" id="PF13193"/>
    </source>
</evidence>
<evidence type="ECO:0000259" key="5">
    <source>
        <dbReference type="Pfam" id="PF00501"/>
    </source>
</evidence>
<dbReference type="PROSITE" id="PS00455">
    <property type="entry name" value="AMP_BINDING"/>
    <property type="match status" value="1"/>
</dbReference>
<evidence type="ECO:0000313" key="8">
    <source>
        <dbReference type="Proteomes" id="UP000000270"/>
    </source>
</evidence>
<evidence type="ECO:0000313" key="7">
    <source>
        <dbReference type="EMBL" id="BAF89182.1"/>
    </source>
</evidence>
<reference evidence="8" key="2">
    <citation type="submission" date="2007-04" db="EMBL/GenBank/DDBJ databases">
        <title>Complete genome sequence of the nitrogen-fixing bacterium Azorhizobium caulinodans ORS571.</title>
        <authorList>
            <person name="Lee K.B."/>
            <person name="Backer P.D."/>
            <person name="Aono T."/>
            <person name="Liu C.T."/>
            <person name="Suzuki S."/>
            <person name="Suzuki T."/>
            <person name="Kaneko T."/>
            <person name="Yamada M."/>
            <person name="Tabata S."/>
            <person name="Kupfer D.M."/>
            <person name="Najar F.Z."/>
            <person name="Wiley G.B."/>
            <person name="Roe B."/>
            <person name="Binnewies T."/>
            <person name="Ussery D."/>
            <person name="Vereecke D."/>
            <person name="Gevers D."/>
            <person name="Holsters M."/>
            <person name="Oyaizu H."/>
        </authorList>
    </citation>
    <scope>NUCLEOTIDE SEQUENCE [LARGE SCALE GENOMIC DNA]</scope>
    <source>
        <strain evidence="8">ATCC 43989 / DSM 5975 / JCM 20966 / LMG 6465 / NBRC 14845 / NCIMB 13405 / ORS 571</strain>
    </source>
</reference>
<protein>
    <submittedName>
        <fullName evidence="7">Putative acid-CoA ligase</fullName>
    </submittedName>
</protein>
<dbReference type="GO" id="GO:0044550">
    <property type="term" value="P:secondary metabolite biosynthetic process"/>
    <property type="evidence" value="ECO:0007669"/>
    <property type="project" value="TreeGrafter"/>
</dbReference>
<dbReference type="InterPro" id="IPR020845">
    <property type="entry name" value="AMP-binding_CS"/>
</dbReference>
<proteinExistence type="inferred from homology"/>
<evidence type="ECO:0000256" key="2">
    <source>
        <dbReference type="ARBA" id="ARBA00022598"/>
    </source>
</evidence>
<dbReference type="FunFam" id="3.30.300.30:FF:000005">
    <property type="entry name" value="Acyl-coenzyme A synthetase ACSM5, mitochondrial"/>
    <property type="match status" value="1"/>
</dbReference>
<name>A8ICA9_AZOC5</name>
<dbReference type="GO" id="GO:0016878">
    <property type="term" value="F:acid-thiol ligase activity"/>
    <property type="evidence" value="ECO:0007669"/>
    <property type="project" value="TreeGrafter"/>
</dbReference>
<feature type="domain" description="AMP-dependent synthetase/ligase" evidence="5">
    <location>
        <begin position="50"/>
        <end position="397"/>
    </location>
</feature>
<comment type="similarity">
    <text evidence="1">Belongs to the ATP-dependent AMP-binding enzyme family.</text>
</comment>
<dbReference type="GO" id="GO:0005524">
    <property type="term" value="F:ATP binding"/>
    <property type="evidence" value="ECO:0007669"/>
    <property type="project" value="UniProtKB-KW"/>
</dbReference>
<evidence type="ECO:0000256" key="4">
    <source>
        <dbReference type="ARBA" id="ARBA00022840"/>
    </source>
</evidence>
<reference evidence="7 8" key="3">
    <citation type="journal article" date="2008" name="BMC Genomics">
        <title>The genome of the versatile nitrogen fixer Azorhizobium caulinodans ORS571.</title>
        <authorList>
            <person name="Lee KB."/>
            <person name="Backer P.D."/>
            <person name="Aono T."/>
            <person name="Liu CT."/>
            <person name="Suzuki S."/>
            <person name="Suzuki T."/>
            <person name="Kaneko T."/>
            <person name="Yamada M."/>
            <person name="Tabata S."/>
            <person name="Kupfer D.M."/>
            <person name="Najar F.Z."/>
            <person name="Wiley G.B."/>
            <person name="Roe B."/>
            <person name="Binnewies T.T."/>
            <person name="Ussery D.W."/>
            <person name="D'Haeze W."/>
            <person name="Herder J.D."/>
            <person name="Gevers D."/>
            <person name="Vereecke D."/>
            <person name="Holsters M."/>
            <person name="Oyaizu H."/>
        </authorList>
    </citation>
    <scope>NUCLEOTIDE SEQUENCE [LARGE SCALE GENOMIC DNA]</scope>
    <source>
        <strain evidence="8">ATCC 43989 / DSM 5975 / JCM 20966 / LMG 6465 / NBRC 14845 / NCIMB 13405 / ORS 571</strain>
    </source>
</reference>
<dbReference type="PANTHER" id="PTHR43352:SF1">
    <property type="entry name" value="ANTHRANILATE--COA LIGASE"/>
    <property type="match status" value="1"/>
</dbReference>
<dbReference type="InterPro" id="IPR045851">
    <property type="entry name" value="AMP-bd_C_sf"/>
</dbReference>
<dbReference type="AlphaFoldDB" id="A8ICA9"/>
<dbReference type="KEGG" id="azc:AZC_3184"/>
<sequence length="541" mass="58596">MLGRSVHVDTFTRDRLPPADTWPVMNAADLDYPEQLNAAVELTDRMVERGFGDHTALIGNGRRRTYKELSDWTNRIARTLVENYGLQPGNRVLIRSANTPAMVACWLAATKAGAVVVNTMPMLRAGELAKTVDKAEISLALCDTRLLEELVTCAKESRFLKTVVGFDGTANHDAELDRASLCKPVHFEAVKTGRDDVALLGFTSGTTGVPKATMHFHRDILAIADTYARNVLRVTPDDIFVGTPPLAFTFGLGGLAVFPLRFGATAALLETATPPNLISLIEELRATICFTAPTAYRAMLAAMAEGADLSSLRIAVSAGETLPAPVYEAWTRKTGKPILDGIGSTEMLHVFISNTLEDHGPGRTGRPVPGFEAKVVDEAMNEAPRGTVGRLAVRGPTGCRYLDDPRQAEYVKDGWNVTGDAFVQDEDGYFHFAARNDDMIVSAGYNIAGPEVEAALLSHDAVSECAVIGAPDEERGQIVQAFVVLAPGLKEDESLVRALQNHVKATIAPYKYPRAIRFVDALPKTATGKIQRFALRTYQSA</sequence>